<feature type="transmembrane region" description="Helical" evidence="1">
    <location>
        <begin position="73"/>
        <end position="89"/>
    </location>
</feature>
<reference evidence="3" key="1">
    <citation type="journal article" date="2019" name="Int. J. Syst. Evol. Microbiol.">
        <title>The Global Catalogue of Microorganisms (GCM) 10K type strain sequencing project: providing services to taxonomists for standard genome sequencing and annotation.</title>
        <authorList>
            <consortium name="The Broad Institute Genomics Platform"/>
            <consortium name="The Broad Institute Genome Sequencing Center for Infectious Disease"/>
            <person name="Wu L."/>
            <person name="Ma J."/>
        </authorList>
    </citation>
    <scope>NUCLEOTIDE SEQUENCE [LARGE SCALE GENOMIC DNA]</scope>
    <source>
        <strain evidence="3">KCTC 42107</strain>
    </source>
</reference>
<proteinExistence type="predicted"/>
<evidence type="ECO:0000256" key="1">
    <source>
        <dbReference type="SAM" id="Phobius"/>
    </source>
</evidence>
<comment type="caution">
    <text evidence="2">The sequence shown here is derived from an EMBL/GenBank/DDBJ whole genome shotgun (WGS) entry which is preliminary data.</text>
</comment>
<organism evidence="2 3">
    <name type="scientific">Flavobacterium suzhouense</name>
    <dbReference type="NCBI Taxonomy" id="1529638"/>
    <lineage>
        <taxon>Bacteria</taxon>
        <taxon>Pseudomonadati</taxon>
        <taxon>Bacteroidota</taxon>
        <taxon>Flavobacteriia</taxon>
        <taxon>Flavobacteriales</taxon>
        <taxon>Flavobacteriaceae</taxon>
        <taxon>Flavobacterium</taxon>
    </lineage>
</organism>
<dbReference type="Proteomes" id="UP001597480">
    <property type="component" value="Unassembled WGS sequence"/>
</dbReference>
<name>A0ABW5NZ23_9FLAO</name>
<accession>A0ABW5NZ23</accession>
<keyword evidence="1" id="KW-1133">Transmembrane helix</keyword>
<dbReference type="EMBL" id="JBHUMD010000028">
    <property type="protein sequence ID" value="MFD2603323.1"/>
    <property type="molecule type" value="Genomic_DNA"/>
</dbReference>
<protein>
    <recommendedName>
        <fullName evidence="4">DoxX-like family protein</fullName>
    </recommendedName>
</protein>
<feature type="transmembrane region" description="Helical" evidence="1">
    <location>
        <begin position="7"/>
        <end position="29"/>
    </location>
</feature>
<keyword evidence="1" id="KW-0472">Membrane</keyword>
<evidence type="ECO:0000313" key="3">
    <source>
        <dbReference type="Proteomes" id="UP001597480"/>
    </source>
</evidence>
<keyword evidence="3" id="KW-1185">Reference proteome</keyword>
<evidence type="ECO:0008006" key="4">
    <source>
        <dbReference type="Google" id="ProtNLM"/>
    </source>
</evidence>
<keyword evidence="1" id="KW-0812">Transmembrane</keyword>
<dbReference type="RefSeq" id="WP_379822052.1">
    <property type="nucleotide sequence ID" value="NZ_JBHUMD010000028.1"/>
</dbReference>
<evidence type="ECO:0000313" key="2">
    <source>
        <dbReference type="EMBL" id="MFD2603323.1"/>
    </source>
</evidence>
<gene>
    <name evidence="2" type="ORF">ACFSR3_14765</name>
</gene>
<feature type="transmembrane region" description="Helical" evidence="1">
    <location>
        <begin position="95"/>
        <end position="112"/>
    </location>
</feature>
<sequence length="121" mass="13070">MVSKTKRIVSIVLTSLIGVMLVIGGVMKILRAEPESILDQLAKYGYIDYLPYIGVGSLLAGGLLLYPKTSNVGFLLGSCYFAGATALEISGKQPLVAPVLIMILWIGMFLRNKEMFVNSGK</sequence>
<feature type="transmembrane region" description="Helical" evidence="1">
    <location>
        <begin position="49"/>
        <end position="66"/>
    </location>
</feature>